<reference evidence="1" key="1">
    <citation type="journal article" date="2012" name="Nature">
        <title>The oyster genome reveals stress adaptation and complexity of shell formation.</title>
        <authorList>
            <person name="Zhang G."/>
            <person name="Fang X."/>
            <person name="Guo X."/>
            <person name="Li L."/>
            <person name="Luo R."/>
            <person name="Xu F."/>
            <person name="Yang P."/>
            <person name="Zhang L."/>
            <person name="Wang X."/>
            <person name="Qi H."/>
            <person name="Xiong Z."/>
            <person name="Que H."/>
            <person name="Xie Y."/>
            <person name="Holland P.W."/>
            <person name="Paps J."/>
            <person name="Zhu Y."/>
            <person name="Wu F."/>
            <person name="Chen Y."/>
            <person name="Wang J."/>
            <person name="Peng C."/>
            <person name="Meng J."/>
            <person name="Yang L."/>
            <person name="Liu J."/>
            <person name="Wen B."/>
            <person name="Zhang N."/>
            <person name="Huang Z."/>
            <person name="Zhu Q."/>
            <person name="Feng Y."/>
            <person name="Mount A."/>
            <person name="Hedgecock D."/>
            <person name="Xu Z."/>
            <person name="Liu Y."/>
            <person name="Domazet-Loso T."/>
            <person name="Du Y."/>
            <person name="Sun X."/>
            <person name="Zhang S."/>
            <person name="Liu B."/>
            <person name="Cheng P."/>
            <person name="Jiang X."/>
            <person name="Li J."/>
            <person name="Fan D."/>
            <person name="Wang W."/>
            <person name="Fu W."/>
            <person name="Wang T."/>
            <person name="Wang B."/>
            <person name="Zhang J."/>
            <person name="Peng Z."/>
            <person name="Li Y."/>
            <person name="Li N."/>
            <person name="Wang J."/>
            <person name="Chen M."/>
            <person name="He Y."/>
            <person name="Tan F."/>
            <person name="Song X."/>
            <person name="Zheng Q."/>
            <person name="Huang R."/>
            <person name="Yang H."/>
            <person name="Du X."/>
            <person name="Chen L."/>
            <person name="Yang M."/>
            <person name="Gaffney P.M."/>
            <person name="Wang S."/>
            <person name="Luo L."/>
            <person name="She Z."/>
            <person name="Ming Y."/>
            <person name="Huang W."/>
            <person name="Zhang S."/>
            <person name="Huang B."/>
            <person name="Zhang Y."/>
            <person name="Qu T."/>
            <person name="Ni P."/>
            <person name="Miao G."/>
            <person name="Wang J."/>
            <person name="Wang Q."/>
            <person name="Steinberg C.E."/>
            <person name="Wang H."/>
            <person name="Li N."/>
            <person name="Qian L."/>
            <person name="Zhang G."/>
            <person name="Li Y."/>
            <person name="Yang H."/>
            <person name="Liu X."/>
            <person name="Wang J."/>
            <person name="Yin Y."/>
            <person name="Wang J."/>
        </authorList>
    </citation>
    <scope>NUCLEOTIDE SEQUENCE [LARGE SCALE GENOMIC DNA]</scope>
    <source>
        <strain evidence="1">05x7-T-G4-1.051#20</strain>
    </source>
</reference>
<dbReference type="InParanoid" id="K1QMR7"/>
<dbReference type="AlphaFoldDB" id="K1QMR7"/>
<dbReference type="HOGENOM" id="CLU_409549_0_0_1"/>
<evidence type="ECO:0000313" key="1">
    <source>
        <dbReference type="EMBL" id="EKC38092.1"/>
    </source>
</evidence>
<organism evidence="1">
    <name type="scientific">Magallana gigas</name>
    <name type="common">Pacific oyster</name>
    <name type="synonym">Crassostrea gigas</name>
    <dbReference type="NCBI Taxonomy" id="29159"/>
    <lineage>
        <taxon>Eukaryota</taxon>
        <taxon>Metazoa</taxon>
        <taxon>Spiralia</taxon>
        <taxon>Lophotrochozoa</taxon>
        <taxon>Mollusca</taxon>
        <taxon>Bivalvia</taxon>
        <taxon>Autobranchia</taxon>
        <taxon>Pteriomorphia</taxon>
        <taxon>Ostreida</taxon>
        <taxon>Ostreoidea</taxon>
        <taxon>Ostreidae</taxon>
        <taxon>Magallana</taxon>
    </lineage>
</organism>
<dbReference type="EMBL" id="JH817503">
    <property type="protein sequence ID" value="EKC38092.1"/>
    <property type="molecule type" value="Genomic_DNA"/>
</dbReference>
<protein>
    <submittedName>
        <fullName evidence="1">Uncharacterized protein</fullName>
    </submittedName>
</protein>
<proteinExistence type="predicted"/>
<gene>
    <name evidence="1" type="ORF">CGI_10022683</name>
</gene>
<accession>K1QMR7</accession>
<name>K1QMR7_MAGGI</name>
<sequence length="671" mass="74228">MDLLGKWYLIWTFFITCCIPVSRSEPFISSWMSIRSQTAGPFVVHHYLGEYPAKVDVQLNVTKDGEEYIFSGIGTAQRDDDRDKMYGGVVYRYNDQHVKLYVPKSTGISSYTAKGRLVYTGGSAYTGPFASSFQTGFVRIRAWRLCDFPRANFSSDGVYDITSKEAASSFVRIPHSLGDWPTFVVVQVMTSDGYIFEAEGAVFVPIITYYGGSTMFSRLCGTVYSVNNLEFRLWAPFNTGGSAVSVFCVVDGWGSEQLKFNSGTVYINAWVLEADHVVFNHQQTYGKNIASPNTVNLGNDYNIDEHITFVQVKSINDSFMFPAAGSAMSDGSFGSFGGVVYGFTENKVLLWRPADNQASGHVIYIGGKWGNGVYSTKQNVAYLKVSILYFPSTDSCGKSCVNGSYYRCDCTSGVAQIPIMAASPHVLAQPFDVFHVTNGVNPIVQLVSTTVFLGNSSNESNLSTNYTISITNACSEDCIGPGDNLEFMIDVSTEFDQCYAPFELEFPFSANTSSLLTVCLYEIVKIGSNFPCLVLDEVFTYENRSIDGSIENVIIRFPRFCNLKVSNDITENVISIRVRVSLKEQDKPITTWGGPTELCVQTRAHGSYSQKWPCYNLSLRQITSFPGLTVVDGISVPTTLSFLSVNRSLLVSVDGSNFEKKEIEVRSLELI</sequence>